<evidence type="ECO:0000256" key="5">
    <source>
        <dbReference type="NCBIfam" id="TIGR00008"/>
    </source>
</evidence>
<keyword evidence="2 4" id="KW-0396">Initiation factor</keyword>
<dbReference type="AlphaFoldDB" id="A0A7L8Y0N8"/>
<evidence type="ECO:0000313" key="8">
    <source>
        <dbReference type="EMBL" id="QOI12079.1"/>
    </source>
</evidence>
<dbReference type="HAMAP" id="MF_00075">
    <property type="entry name" value="IF_1"/>
    <property type="match status" value="1"/>
</dbReference>
<sequence>MSKTNIIEMEAIIVKVLPNARFIVELPNKKTITAYVSGKIRINHIRILPGAKVKIELSPYDTTIARITYRFK</sequence>
<evidence type="ECO:0000256" key="4">
    <source>
        <dbReference type="HAMAP-Rule" id="MF_00075"/>
    </source>
</evidence>
<dbReference type="EMBL" id="MT161572">
    <property type="protein sequence ID" value="QOI12075.1"/>
    <property type="molecule type" value="Genomic_DNA"/>
</dbReference>
<dbReference type="GO" id="GO:0003743">
    <property type="term" value="F:translation initiation factor activity"/>
    <property type="evidence" value="ECO:0007669"/>
    <property type="project" value="UniProtKB-UniRule"/>
</dbReference>
<evidence type="ECO:0000313" key="7">
    <source>
        <dbReference type="EMBL" id="QOI12075.1"/>
    </source>
</evidence>
<name>A0A7L8Y0N8_9MOLU</name>
<feature type="domain" description="S1-like" evidence="6">
    <location>
        <begin position="1"/>
        <end position="72"/>
    </location>
</feature>
<dbReference type="EMBL" id="MT161574">
    <property type="protein sequence ID" value="QOI12079.1"/>
    <property type="molecule type" value="Genomic_DNA"/>
</dbReference>
<comment type="subunit">
    <text evidence="4">Component of the 30S ribosomal translation pre-initiation complex which assembles on the 30S ribosome in the order IF-2 and IF-3, IF-1 and N-formylmethionyl-tRNA(fMet); mRNA recruitment can occur at any time during PIC assembly.</text>
</comment>
<organism evidence="7">
    <name type="scientific">'Fragaria x ananassa' phyllody phytoplasma</name>
    <dbReference type="NCBI Taxonomy" id="2358428"/>
    <lineage>
        <taxon>Bacteria</taxon>
        <taxon>Bacillati</taxon>
        <taxon>Mycoplasmatota</taxon>
        <taxon>Mollicutes</taxon>
        <taxon>Acholeplasmatales</taxon>
        <taxon>Acholeplasmataceae</taxon>
        <taxon>Candidatus Phytoplasma</taxon>
        <taxon>16SrXIII (Mexican periwinkle virescence group)</taxon>
    </lineage>
</organism>
<evidence type="ECO:0000259" key="6">
    <source>
        <dbReference type="PROSITE" id="PS50832"/>
    </source>
</evidence>
<protein>
    <recommendedName>
        <fullName evidence="4 5">Translation initiation factor IF-1</fullName>
    </recommendedName>
</protein>
<dbReference type="NCBIfam" id="TIGR00008">
    <property type="entry name" value="infA"/>
    <property type="match status" value="1"/>
</dbReference>
<dbReference type="PANTHER" id="PTHR33370:SF1">
    <property type="entry name" value="TRANSLATION INITIATION FACTOR IF-1, CHLOROPLASTIC"/>
    <property type="match status" value="1"/>
</dbReference>
<dbReference type="GO" id="GO:0019843">
    <property type="term" value="F:rRNA binding"/>
    <property type="evidence" value="ECO:0007669"/>
    <property type="project" value="UniProtKB-UniRule"/>
</dbReference>
<proteinExistence type="inferred from homology"/>
<comment type="function">
    <text evidence="4">One of the essential components for the initiation of protein synthesis. Stabilizes the binding of IF-2 and IF-3 on the 30S subunit to which N-formylmethionyl-tRNA(fMet) subsequently binds. Helps modulate mRNA selection, yielding the 30S pre-initiation complex (PIC). Upon addition of the 50S ribosomal subunit IF-1, IF-2 and IF-3 are released leaving the mature 70S translation initiation complex.</text>
</comment>
<dbReference type="Pfam" id="PF01176">
    <property type="entry name" value="eIF-1a"/>
    <property type="match status" value="1"/>
</dbReference>
<dbReference type="InterPro" id="IPR004368">
    <property type="entry name" value="TIF_IF1"/>
</dbReference>
<keyword evidence="4" id="KW-0694">RNA-binding</keyword>
<keyword evidence="4" id="KW-0963">Cytoplasm</keyword>
<dbReference type="InterPro" id="IPR012340">
    <property type="entry name" value="NA-bd_OB-fold"/>
</dbReference>
<dbReference type="PROSITE" id="PS50832">
    <property type="entry name" value="S1_IF1_TYPE"/>
    <property type="match status" value="1"/>
</dbReference>
<comment type="similarity">
    <text evidence="1 4">Belongs to the IF-1 family.</text>
</comment>
<evidence type="ECO:0000256" key="1">
    <source>
        <dbReference type="ARBA" id="ARBA00010939"/>
    </source>
</evidence>
<comment type="subcellular location">
    <subcellularLocation>
        <location evidence="4">Cytoplasm</location>
    </subcellularLocation>
</comment>
<gene>
    <name evidence="4 7" type="primary">infA</name>
</gene>
<dbReference type="SUPFAM" id="SSF50249">
    <property type="entry name" value="Nucleic acid-binding proteins"/>
    <property type="match status" value="1"/>
</dbReference>
<dbReference type="InterPro" id="IPR006196">
    <property type="entry name" value="RNA-binding_domain_S1_IF1"/>
</dbReference>
<reference evidence="7" key="1">
    <citation type="submission" date="2020-03" db="EMBL/GenBank/DDBJ databases">
        <title>Using SSU12p and LSU36p as new molecular markers for phytoplasma detection and identification.</title>
        <authorList>
            <person name="Cui W."/>
            <person name="Zamorano A."/>
            <person name="Fiore N."/>
        </authorList>
    </citation>
    <scope>NUCLEOTIDE SEQUENCE</scope>
    <source>
        <strain evidence="7">CL2</strain>
        <strain evidence="8">CL4</strain>
    </source>
</reference>
<dbReference type="FunFam" id="2.40.50.140:FF:000002">
    <property type="entry name" value="Translation initiation factor IF-1"/>
    <property type="match status" value="1"/>
</dbReference>
<keyword evidence="3 4" id="KW-0648">Protein biosynthesis</keyword>
<dbReference type="GO" id="GO:0043022">
    <property type="term" value="F:ribosome binding"/>
    <property type="evidence" value="ECO:0007669"/>
    <property type="project" value="UniProtKB-UniRule"/>
</dbReference>
<evidence type="ECO:0000256" key="3">
    <source>
        <dbReference type="ARBA" id="ARBA00022917"/>
    </source>
</evidence>
<dbReference type="GO" id="GO:0005829">
    <property type="term" value="C:cytosol"/>
    <property type="evidence" value="ECO:0007669"/>
    <property type="project" value="TreeGrafter"/>
</dbReference>
<keyword evidence="4" id="KW-0699">rRNA-binding</keyword>
<accession>A0A7L8Y0N8</accession>
<evidence type="ECO:0000256" key="2">
    <source>
        <dbReference type="ARBA" id="ARBA00022540"/>
    </source>
</evidence>
<dbReference type="CDD" id="cd04451">
    <property type="entry name" value="S1_IF1"/>
    <property type="match status" value="1"/>
</dbReference>
<dbReference type="Gene3D" id="2.40.50.140">
    <property type="entry name" value="Nucleic acid-binding proteins"/>
    <property type="match status" value="1"/>
</dbReference>
<dbReference type="PANTHER" id="PTHR33370">
    <property type="entry name" value="TRANSLATION INITIATION FACTOR IF-1, CHLOROPLASTIC"/>
    <property type="match status" value="1"/>
</dbReference>